<dbReference type="CDD" id="cd00077">
    <property type="entry name" value="HDc"/>
    <property type="match status" value="1"/>
</dbReference>
<keyword evidence="7" id="KW-0692">RNA repair</keyword>
<dbReference type="PANTHER" id="PTHR47545">
    <property type="entry name" value="MULTIFUNCTIONAL CCA PROTEIN"/>
    <property type="match status" value="1"/>
</dbReference>
<dbReference type="RefSeq" id="WP_098517624.1">
    <property type="nucleotide sequence ID" value="NZ_NUVX01000080.1"/>
</dbReference>
<dbReference type="GO" id="GO:0003723">
    <property type="term" value="F:RNA binding"/>
    <property type="evidence" value="ECO:0007669"/>
    <property type="project" value="UniProtKB-KW"/>
</dbReference>
<dbReference type="InterPro" id="IPR002646">
    <property type="entry name" value="PolA_pol_head_dom"/>
</dbReference>
<dbReference type="GO" id="GO:0005524">
    <property type="term" value="F:ATP binding"/>
    <property type="evidence" value="ECO:0007669"/>
    <property type="project" value="UniProtKB-KW"/>
</dbReference>
<dbReference type="PANTHER" id="PTHR47545:SF1">
    <property type="entry name" value="MULTIFUNCTIONAL CCA PROTEIN"/>
    <property type="match status" value="1"/>
</dbReference>
<dbReference type="Gene3D" id="3.30.460.10">
    <property type="entry name" value="Beta Polymerase, domain 2"/>
    <property type="match status" value="1"/>
</dbReference>
<comment type="caution">
    <text evidence="15">The sequence shown here is derived from an EMBL/GenBank/DDBJ whole genome shotgun (WGS) entry which is preliminary data.</text>
</comment>
<evidence type="ECO:0000259" key="12">
    <source>
        <dbReference type="Pfam" id="PF01743"/>
    </source>
</evidence>
<keyword evidence="6" id="KW-0547">Nucleotide-binding</keyword>
<dbReference type="SUPFAM" id="SSF81891">
    <property type="entry name" value="Poly A polymerase C-terminal region-like"/>
    <property type="match status" value="1"/>
</dbReference>
<dbReference type="Proteomes" id="UP000224003">
    <property type="component" value="Unassembled WGS sequence"/>
</dbReference>
<gene>
    <name evidence="15" type="ORF">COJ15_32010</name>
</gene>
<evidence type="ECO:0000256" key="5">
    <source>
        <dbReference type="ARBA" id="ARBA00022723"/>
    </source>
</evidence>
<evidence type="ECO:0000259" key="14">
    <source>
        <dbReference type="Pfam" id="PF12627"/>
    </source>
</evidence>
<evidence type="ECO:0000256" key="6">
    <source>
        <dbReference type="ARBA" id="ARBA00022741"/>
    </source>
</evidence>
<organism evidence="15 16">
    <name type="scientific">Bacillus thuringiensis</name>
    <dbReference type="NCBI Taxonomy" id="1428"/>
    <lineage>
        <taxon>Bacteria</taxon>
        <taxon>Bacillati</taxon>
        <taxon>Bacillota</taxon>
        <taxon>Bacilli</taxon>
        <taxon>Bacillales</taxon>
        <taxon>Bacillaceae</taxon>
        <taxon>Bacillus</taxon>
        <taxon>Bacillus cereus group</taxon>
    </lineage>
</organism>
<evidence type="ECO:0000313" key="16">
    <source>
        <dbReference type="Proteomes" id="UP000224003"/>
    </source>
</evidence>
<evidence type="ECO:0000256" key="3">
    <source>
        <dbReference type="ARBA" id="ARBA00022694"/>
    </source>
</evidence>
<feature type="domain" description="Poly A polymerase head" evidence="12">
    <location>
        <begin position="18"/>
        <end position="154"/>
    </location>
</feature>
<dbReference type="Gene3D" id="1.10.3090.10">
    <property type="entry name" value="cca-adding enzyme, domain 2"/>
    <property type="match status" value="1"/>
</dbReference>
<dbReference type="InterPro" id="IPR050124">
    <property type="entry name" value="tRNA_CCA-adding_enzyme"/>
</dbReference>
<evidence type="ECO:0000256" key="4">
    <source>
        <dbReference type="ARBA" id="ARBA00022695"/>
    </source>
</evidence>
<evidence type="ECO:0000256" key="8">
    <source>
        <dbReference type="ARBA" id="ARBA00022840"/>
    </source>
</evidence>
<protein>
    <submittedName>
        <fullName evidence="15">tRNA nucleotidyltransferase</fullName>
    </submittedName>
</protein>
<dbReference type="GO" id="GO:0016779">
    <property type="term" value="F:nucleotidyltransferase activity"/>
    <property type="evidence" value="ECO:0007669"/>
    <property type="project" value="UniProtKB-KW"/>
</dbReference>
<keyword evidence="10 11" id="KW-0694">RNA-binding</keyword>
<dbReference type="GO" id="GO:0046872">
    <property type="term" value="F:metal ion binding"/>
    <property type="evidence" value="ECO:0007669"/>
    <property type="project" value="UniProtKB-KW"/>
</dbReference>
<dbReference type="Pfam" id="PF01743">
    <property type="entry name" value="PolyA_pol"/>
    <property type="match status" value="1"/>
</dbReference>
<sequence>MKLQTFIKQLEEKNAKGYLVGGAVRDKWLGKIPKDYDYCVTGISRKDFEALFPYAKMNGPKRIVIINGIKKEIEFPVYRMEIQGEVCEISLGRKDVQFGDSHNDVYAIPDPNMSIEDDLARRDITINSMAIDLHTGELIDPYSGKEDLAKGIIRKTTDAFKEDPLRVYRAARFASQFGFGIEKNTLKDMGVLKNKLHALKVERVVGETNKALLSDNPSVYFRNLKTVNILDVHFPEINVLSEYSQSSEHHPEGDVFEHVMQVLEAARVFAKNMPDVENESLEQRGKRELMVMYSALLHDVGKAVTKGIHKTKGTPTYIRHEAAGVPIAEAFLDRLHLQGLKKPVLFGVAKHMIMHKDIGIMKATKVVDFIEGKFEPRSLKNDEKIMAEDWLKEQKKHIKEHIGKMKVYERAQGLISTMGIEEYIALCTADVAGRIRDSEKLPQVLDVFLRFFKFSKENNLQQLDVIGNQLFDIITNPEEAENLKNDLCIVTKHKEFLEEYSNETKEVKIIVNTEELVTIHKEYFVMSPKGKSFSFHDSKDIDLGYQIHTKKKEIRTKIVEEIRTKSEKKVKR</sequence>
<reference evidence="15 16" key="1">
    <citation type="submission" date="2017-09" db="EMBL/GenBank/DDBJ databases">
        <title>Large-scale bioinformatics analysis of Bacillus genomes uncovers conserved roles of natural products in bacterial physiology.</title>
        <authorList>
            <consortium name="Agbiome Team Llc"/>
            <person name="Bleich R.M."/>
            <person name="Grubbs K.J."/>
            <person name="Santa Maria K.C."/>
            <person name="Allen S.E."/>
            <person name="Farag S."/>
            <person name="Shank E.A."/>
            <person name="Bowers A."/>
        </authorList>
    </citation>
    <scope>NUCLEOTIDE SEQUENCE [LARGE SCALE GENOMIC DNA]</scope>
    <source>
        <strain evidence="15 16">AFS085496</strain>
    </source>
</reference>
<comment type="cofactor">
    <cofactor evidence="1">
        <name>Mg(2+)</name>
        <dbReference type="ChEBI" id="CHEBI:18420"/>
    </cofactor>
</comment>
<dbReference type="InterPro" id="IPR006674">
    <property type="entry name" value="HD_domain"/>
</dbReference>
<evidence type="ECO:0000259" key="13">
    <source>
        <dbReference type="Pfam" id="PF01966"/>
    </source>
</evidence>
<keyword evidence="8" id="KW-0067">ATP-binding</keyword>
<evidence type="ECO:0000256" key="1">
    <source>
        <dbReference type="ARBA" id="ARBA00001946"/>
    </source>
</evidence>
<dbReference type="AlphaFoldDB" id="A0A9X6WGY7"/>
<dbReference type="GO" id="GO:0042245">
    <property type="term" value="P:RNA repair"/>
    <property type="evidence" value="ECO:0007669"/>
    <property type="project" value="UniProtKB-KW"/>
</dbReference>
<accession>A0A9X6WGY7</accession>
<dbReference type="InterPro" id="IPR003607">
    <property type="entry name" value="HD/PDEase_dom"/>
</dbReference>
<evidence type="ECO:0000256" key="7">
    <source>
        <dbReference type="ARBA" id="ARBA00022800"/>
    </source>
</evidence>
<keyword evidence="2 11" id="KW-0808">Transferase</keyword>
<dbReference type="Pfam" id="PF01966">
    <property type="entry name" value="HD"/>
    <property type="match status" value="1"/>
</dbReference>
<dbReference type="GO" id="GO:0008033">
    <property type="term" value="P:tRNA processing"/>
    <property type="evidence" value="ECO:0007669"/>
    <property type="project" value="UniProtKB-KW"/>
</dbReference>
<evidence type="ECO:0000313" key="15">
    <source>
        <dbReference type="EMBL" id="PFJ29140.1"/>
    </source>
</evidence>
<evidence type="ECO:0000256" key="11">
    <source>
        <dbReference type="RuleBase" id="RU003953"/>
    </source>
</evidence>
<dbReference type="InterPro" id="IPR043519">
    <property type="entry name" value="NT_sf"/>
</dbReference>
<keyword evidence="3" id="KW-0819">tRNA processing</keyword>
<evidence type="ECO:0000256" key="2">
    <source>
        <dbReference type="ARBA" id="ARBA00022679"/>
    </source>
</evidence>
<dbReference type="CDD" id="cd05398">
    <property type="entry name" value="NT_ClassII-CCAase"/>
    <property type="match status" value="1"/>
</dbReference>
<comment type="similarity">
    <text evidence="11">Belongs to the tRNA nucleotidyltransferase/poly(A) polymerase family.</text>
</comment>
<name>A0A9X6WGY7_BACTU</name>
<dbReference type="InterPro" id="IPR032828">
    <property type="entry name" value="PolyA_RNA-bd"/>
</dbReference>
<dbReference type="SUPFAM" id="SSF81301">
    <property type="entry name" value="Nucleotidyltransferase"/>
    <property type="match status" value="1"/>
</dbReference>
<keyword evidence="4" id="KW-0548">Nucleotidyltransferase</keyword>
<dbReference type="EMBL" id="NUVX01000080">
    <property type="protein sequence ID" value="PFJ29140.1"/>
    <property type="molecule type" value="Genomic_DNA"/>
</dbReference>
<feature type="domain" description="tRNA nucleotidyltransferase/poly(A) polymerase RNA and SrmB- binding" evidence="14">
    <location>
        <begin position="178"/>
        <end position="238"/>
    </location>
</feature>
<evidence type="ECO:0000256" key="10">
    <source>
        <dbReference type="ARBA" id="ARBA00022884"/>
    </source>
</evidence>
<feature type="domain" description="HD" evidence="13">
    <location>
        <begin position="255"/>
        <end position="356"/>
    </location>
</feature>
<proteinExistence type="inferred from homology"/>
<keyword evidence="9" id="KW-0460">Magnesium</keyword>
<keyword evidence="5" id="KW-0479">Metal-binding</keyword>
<dbReference type="Pfam" id="PF12627">
    <property type="entry name" value="PolyA_pol_RNAbd"/>
    <property type="match status" value="1"/>
</dbReference>
<evidence type="ECO:0000256" key="9">
    <source>
        <dbReference type="ARBA" id="ARBA00022842"/>
    </source>
</evidence>